<dbReference type="GO" id="GO:0016020">
    <property type="term" value="C:membrane"/>
    <property type="evidence" value="ECO:0007669"/>
    <property type="project" value="UniProtKB-SubCell"/>
</dbReference>
<proteinExistence type="predicted"/>
<dbReference type="InterPro" id="IPR000276">
    <property type="entry name" value="GPCR_Rhodpsn"/>
</dbReference>
<evidence type="ECO:0000259" key="9">
    <source>
        <dbReference type="PROSITE" id="PS50262"/>
    </source>
</evidence>
<gene>
    <name evidence="10" type="ORF">PoB_006396700</name>
</gene>
<keyword evidence="5 8" id="KW-0472">Membrane</keyword>
<feature type="domain" description="G-protein coupled receptors family 1 profile" evidence="9">
    <location>
        <begin position="62"/>
        <end position="371"/>
    </location>
</feature>
<dbReference type="GO" id="GO:0004930">
    <property type="term" value="F:G protein-coupled receptor activity"/>
    <property type="evidence" value="ECO:0007669"/>
    <property type="project" value="UniProtKB-KW"/>
</dbReference>
<keyword evidence="6 10" id="KW-0675">Receptor</keyword>
<dbReference type="InterPro" id="IPR017452">
    <property type="entry name" value="GPCR_Rhodpsn_7TM"/>
</dbReference>
<dbReference type="PROSITE" id="PS50262">
    <property type="entry name" value="G_PROTEIN_RECEP_F1_2"/>
    <property type="match status" value="1"/>
</dbReference>
<keyword evidence="2 8" id="KW-0812">Transmembrane</keyword>
<evidence type="ECO:0000256" key="2">
    <source>
        <dbReference type="ARBA" id="ARBA00022692"/>
    </source>
</evidence>
<protein>
    <submittedName>
        <fullName evidence="10">Chemosensory receptor a</fullName>
    </submittedName>
</protein>
<keyword evidence="3 8" id="KW-1133">Transmembrane helix</keyword>
<evidence type="ECO:0000256" key="1">
    <source>
        <dbReference type="ARBA" id="ARBA00004141"/>
    </source>
</evidence>
<dbReference type="PRINTS" id="PR00237">
    <property type="entry name" value="GPCRRHODOPSN"/>
</dbReference>
<dbReference type="EMBL" id="BLXT01007237">
    <property type="protein sequence ID" value="GFO37462.1"/>
    <property type="molecule type" value="Genomic_DNA"/>
</dbReference>
<feature type="transmembrane region" description="Helical" evidence="8">
    <location>
        <begin position="83"/>
        <end position="106"/>
    </location>
</feature>
<keyword evidence="11" id="KW-1185">Reference proteome</keyword>
<dbReference type="AlphaFoldDB" id="A0AAV4CZU5"/>
<feature type="transmembrane region" description="Helical" evidence="8">
    <location>
        <begin position="311"/>
        <end position="336"/>
    </location>
</feature>
<evidence type="ECO:0000256" key="5">
    <source>
        <dbReference type="ARBA" id="ARBA00023136"/>
    </source>
</evidence>
<evidence type="ECO:0000256" key="8">
    <source>
        <dbReference type="SAM" id="Phobius"/>
    </source>
</evidence>
<keyword evidence="7" id="KW-0807">Transducer</keyword>
<organism evidence="10 11">
    <name type="scientific">Plakobranchus ocellatus</name>
    <dbReference type="NCBI Taxonomy" id="259542"/>
    <lineage>
        <taxon>Eukaryota</taxon>
        <taxon>Metazoa</taxon>
        <taxon>Spiralia</taxon>
        <taxon>Lophotrochozoa</taxon>
        <taxon>Mollusca</taxon>
        <taxon>Gastropoda</taxon>
        <taxon>Heterobranchia</taxon>
        <taxon>Euthyneura</taxon>
        <taxon>Panpulmonata</taxon>
        <taxon>Sacoglossa</taxon>
        <taxon>Placobranchoidea</taxon>
        <taxon>Plakobranchidae</taxon>
        <taxon>Plakobranchus</taxon>
    </lineage>
</organism>
<evidence type="ECO:0000256" key="3">
    <source>
        <dbReference type="ARBA" id="ARBA00022989"/>
    </source>
</evidence>
<feature type="transmembrane region" description="Helical" evidence="8">
    <location>
        <begin position="126"/>
        <end position="145"/>
    </location>
</feature>
<dbReference type="PANTHER" id="PTHR24243">
    <property type="entry name" value="G-PROTEIN COUPLED RECEPTOR"/>
    <property type="match status" value="1"/>
</dbReference>
<feature type="transmembrane region" description="Helical" evidence="8">
    <location>
        <begin position="348"/>
        <end position="372"/>
    </location>
</feature>
<dbReference type="SMART" id="SM01381">
    <property type="entry name" value="7TM_GPCR_Srsx"/>
    <property type="match status" value="1"/>
</dbReference>
<dbReference type="Proteomes" id="UP000735302">
    <property type="component" value="Unassembled WGS sequence"/>
</dbReference>
<comment type="subcellular location">
    <subcellularLocation>
        <location evidence="1">Membrane</location>
        <topology evidence="1">Multi-pass membrane protein</topology>
    </subcellularLocation>
</comment>
<evidence type="ECO:0000256" key="6">
    <source>
        <dbReference type="ARBA" id="ARBA00023170"/>
    </source>
</evidence>
<comment type="caution">
    <text evidence="10">The sequence shown here is derived from an EMBL/GenBank/DDBJ whole genome shotgun (WGS) entry which is preliminary data.</text>
</comment>
<accession>A0AAV4CZU5</accession>
<dbReference type="Gene3D" id="1.20.1070.10">
    <property type="entry name" value="Rhodopsin 7-helix transmembrane proteins"/>
    <property type="match status" value="1"/>
</dbReference>
<feature type="transmembrane region" description="Helical" evidence="8">
    <location>
        <begin position="44"/>
        <end position="71"/>
    </location>
</feature>
<name>A0AAV4CZU5_9GAST</name>
<evidence type="ECO:0000256" key="4">
    <source>
        <dbReference type="ARBA" id="ARBA00023040"/>
    </source>
</evidence>
<evidence type="ECO:0000313" key="11">
    <source>
        <dbReference type="Proteomes" id="UP000735302"/>
    </source>
</evidence>
<feature type="transmembrane region" description="Helical" evidence="8">
    <location>
        <begin position="166"/>
        <end position="185"/>
    </location>
</feature>
<dbReference type="PANTHER" id="PTHR24243:SF208">
    <property type="entry name" value="PYROKININ-1 RECEPTOR"/>
    <property type="match status" value="1"/>
</dbReference>
<keyword evidence="4" id="KW-0297">G-protein coupled receptor</keyword>
<dbReference type="Pfam" id="PF00001">
    <property type="entry name" value="7tm_1"/>
    <property type="match status" value="1"/>
</dbReference>
<reference evidence="10 11" key="1">
    <citation type="journal article" date="2021" name="Elife">
        <title>Chloroplast acquisition without the gene transfer in kleptoplastic sea slugs, Plakobranchus ocellatus.</title>
        <authorList>
            <person name="Maeda T."/>
            <person name="Takahashi S."/>
            <person name="Yoshida T."/>
            <person name="Shimamura S."/>
            <person name="Takaki Y."/>
            <person name="Nagai Y."/>
            <person name="Toyoda A."/>
            <person name="Suzuki Y."/>
            <person name="Arimoto A."/>
            <person name="Ishii H."/>
            <person name="Satoh N."/>
            <person name="Nishiyama T."/>
            <person name="Hasebe M."/>
            <person name="Maruyama T."/>
            <person name="Minagawa J."/>
            <person name="Obokata J."/>
            <person name="Shigenobu S."/>
        </authorList>
    </citation>
    <scope>NUCLEOTIDE SEQUENCE [LARGE SCALE GENOMIC DNA]</scope>
</reference>
<dbReference type="SUPFAM" id="SSF81321">
    <property type="entry name" value="Family A G protein-coupled receptor-like"/>
    <property type="match status" value="1"/>
</dbReference>
<evidence type="ECO:0000256" key="7">
    <source>
        <dbReference type="ARBA" id="ARBA00023224"/>
    </source>
</evidence>
<evidence type="ECO:0000313" key="10">
    <source>
        <dbReference type="EMBL" id="GFO37462.1"/>
    </source>
</evidence>
<feature type="transmembrane region" description="Helical" evidence="8">
    <location>
        <begin position="219"/>
        <end position="245"/>
    </location>
</feature>
<sequence>MENTSFSNLTSEEANNTKNCEKTISVFFQDGRQQFISQEAYDTFFLVTIIINEGMSVLGVATNIINIIVFVKLGLRESTSISLLSLAVSDLLLTLLALWSNILYIPQFSSFNTPLRADEMFFVTGGVARMFVSRTGALITTYIALERCLCVIAPLKVKAIVTRRRTCTAMVTIFIITIGPSLFLYNNYHIAYYYYPDVNRTLLGASYIDTEVNYILDRVVTAVCGTAFLIFSFATTSVCTIYLVIYLQRSTKWRLTHSKTHDKTNEALSNNNDTNVTVATVKDRRKKEVESKKKSLTSTQRTSKDDRVVRTVVVITMLFIVCFFPGCVAFALYVALPGFTLYGRYGQLFVLVYTVCFIIEPINSCFNLFIYYSMGTHFRTMLHQVFRLKMPK</sequence>